<sequence>MSVRATRAVYRLLLRQARALDQEGVQQLDIRMPVDKEAWLGRSGGHGWSKPRDEFHLESLRRLAPWVAEGATSGSFSPAQLRALVTRCFRHPPAGSSADDRIDWAFQSLRLLSEQIQMQRCSSSAETEGVHVEVTTAHVGSQGELDPTFDPDEEGPEKEFYTYRVRVSNCGKDVVQLLGRHWIIENDKGEVVAEVARGSTGVVGCTPIIKPGECFSYYSGTDVEPPGRGAMHGSFQMAVVDPQRPQQVLRKFDAEIAPFPFVPPAGGTPGAA</sequence>
<reference evidence="2 3" key="1">
    <citation type="journal article" date="2018" name="Plant J.">
        <title>Genome sequences of Chlorella sorokiniana UTEX 1602 and Micractinium conductrix SAG 241.80: implications to maltose excretion by a green alga.</title>
        <authorList>
            <person name="Arriola M.B."/>
            <person name="Velmurugan N."/>
            <person name="Zhang Y."/>
            <person name="Plunkett M.H."/>
            <person name="Hondzo H."/>
            <person name="Barney B.M."/>
        </authorList>
    </citation>
    <scope>NUCLEOTIDE SEQUENCE [LARGE SCALE GENOMIC DNA]</scope>
    <source>
        <strain evidence="2 3">SAG 241.80</strain>
    </source>
</reference>
<dbReference type="InterPro" id="IPR036767">
    <property type="entry name" value="ApaG_sf"/>
</dbReference>
<dbReference type="Pfam" id="PF04379">
    <property type="entry name" value="DUF525"/>
    <property type="match status" value="1"/>
</dbReference>
<dbReference type="PROSITE" id="PS51087">
    <property type="entry name" value="APAG"/>
    <property type="match status" value="1"/>
</dbReference>
<evidence type="ECO:0000313" key="3">
    <source>
        <dbReference type="Proteomes" id="UP000239649"/>
    </source>
</evidence>
<dbReference type="InterPro" id="IPR050718">
    <property type="entry name" value="ApaG-like"/>
</dbReference>
<dbReference type="Gene3D" id="2.60.40.1470">
    <property type="entry name" value="ApaG domain"/>
    <property type="match status" value="1"/>
</dbReference>
<proteinExistence type="predicted"/>
<gene>
    <name evidence="2" type="ORF">C2E20_1720</name>
</gene>
<dbReference type="SUPFAM" id="SSF110069">
    <property type="entry name" value="ApaG-like"/>
    <property type="match status" value="1"/>
</dbReference>
<dbReference type="PANTHER" id="PTHR47191:SF2">
    <property type="entry name" value="OS05G0170800 PROTEIN"/>
    <property type="match status" value="1"/>
</dbReference>
<protein>
    <submittedName>
        <fullName evidence="2">Co2+ Mg2+ efflux</fullName>
    </submittedName>
</protein>
<evidence type="ECO:0000259" key="1">
    <source>
        <dbReference type="PROSITE" id="PS51087"/>
    </source>
</evidence>
<evidence type="ECO:0000313" key="2">
    <source>
        <dbReference type="EMBL" id="PSC74841.1"/>
    </source>
</evidence>
<organism evidence="2 3">
    <name type="scientific">Micractinium conductrix</name>
    <dbReference type="NCBI Taxonomy" id="554055"/>
    <lineage>
        <taxon>Eukaryota</taxon>
        <taxon>Viridiplantae</taxon>
        <taxon>Chlorophyta</taxon>
        <taxon>core chlorophytes</taxon>
        <taxon>Trebouxiophyceae</taxon>
        <taxon>Chlorellales</taxon>
        <taxon>Chlorellaceae</taxon>
        <taxon>Chlorella clade</taxon>
        <taxon>Micractinium</taxon>
    </lineage>
</organism>
<dbReference type="InterPro" id="IPR007474">
    <property type="entry name" value="ApaG_domain"/>
</dbReference>
<dbReference type="PANTHER" id="PTHR47191">
    <property type="entry name" value="OS05G0170800 PROTEIN"/>
    <property type="match status" value="1"/>
</dbReference>
<accession>A0A2P6VL70</accession>
<dbReference type="Proteomes" id="UP000239649">
    <property type="component" value="Unassembled WGS sequence"/>
</dbReference>
<keyword evidence="3" id="KW-1185">Reference proteome</keyword>
<comment type="caution">
    <text evidence="2">The sequence shown here is derived from an EMBL/GenBank/DDBJ whole genome shotgun (WGS) entry which is preliminary data.</text>
</comment>
<dbReference type="EMBL" id="LHPF02000003">
    <property type="protein sequence ID" value="PSC74841.1"/>
    <property type="molecule type" value="Genomic_DNA"/>
</dbReference>
<dbReference type="AlphaFoldDB" id="A0A2P6VL70"/>
<feature type="domain" description="ApaG" evidence="1">
    <location>
        <begin position="124"/>
        <end position="268"/>
    </location>
</feature>
<dbReference type="STRING" id="554055.A0A2P6VL70"/>
<dbReference type="OrthoDB" id="2305498at2759"/>
<name>A0A2P6VL70_9CHLO</name>